<feature type="region of interest" description="Disordered" evidence="1">
    <location>
        <begin position="94"/>
        <end position="119"/>
    </location>
</feature>
<organism evidence="2 3">
    <name type="scientific">Cannabis sativa</name>
    <name type="common">Hemp</name>
    <name type="synonym">Marijuana</name>
    <dbReference type="NCBI Taxonomy" id="3483"/>
    <lineage>
        <taxon>Eukaryota</taxon>
        <taxon>Viridiplantae</taxon>
        <taxon>Streptophyta</taxon>
        <taxon>Embryophyta</taxon>
        <taxon>Tracheophyta</taxon>
        <taxon>Spermatophyta</taxon>
        <taxon>Magnoliopsida</taxon>
        <taxon>eudicotyledons</taxon>
        <taxon>Gunneridae</taxon>
        <taxon>Pentapetalae</taxon>
        <taxon>rosids</taxon>
        <taxon>fabids</taxon>
        <taxon>Rosales</taxon>
        <taxon>Cannabaceae</taxon>
        <taxon>Cannabis</taxon>
    </lineage>
</organism>
<dbReference type="EnsemblPlants" id="evm.model.03.1511">
    <property type="protein sequence ID" value="cds.evm.model.03.1511"/>
    <property type="gene ID" value="evm.TU.03.1511"/>
</dbReference>
<evidence type="ECO:0000313" key="3">
    <source>
        <dbReference type="Proteomes" id="UP000596661"/>
    </source>
</evidence>
<protein>
    <submittedName>
        <fullName evidence="2">Uncharacterized protein</fullName>
    </submittedName>
</protein>
<reference evidence="2" key="1">
    <citation type="submission" date="2018-11" db="EMBL/GenBank/DDBJ databases">
        <authorList>
            <person name="Grassa J C."/>
        </authorList>
    </citation>
    <scope>NUCLEOTIDE SEQUENCE [LARGE SCALE GENOMIC DNA]</scope>
</reference>
<dbReference type="EMBL" id="UZAU01000316">
    <property type="status" value="NOT_ANNOTATED_CDS"/>
    <property type="molecule type" value="Genomic_DNA"/>
</dbReference>
<feature type="compositionally biased region" description="Basic and acidic residues" evidence="1">
    <location>
        <begin position="102"/>
        <end position="119"/>
    </location>
</feature>
<dbReference type="AlphaFoldDB" id="A0A803P5J6"/>
<sequence>MRDSSKAITTRGGCPLGLLEESPKYINLEEAQIVVYGGYYPRDRYMHMSTRPAWGLRRAPDMRHLVLCHPGYSQAMCFGTVIIPFWKSPCPALGAPRSKRSQGKDRTGRSAKRGTDDTHYTAADSQSVCTLLLGKIAH</sequence>
<accession>A0A803P5J6</accession>
<proteinExistence type="predicted"/>
<name>A0A803P5J6_CANSA</name>
<dbReference type="Gramene" id="evm.model.03.1511">
    <property type="protein sequence ID" value="cds.evm.model.03.1511"/>
    <property type="gene ID" value="evm.TU.03.1511"/>
</dbReference>
<reference evidence="2" key="2">
    <citation type="submission" date="2021-03" db="UniProtKB">
        <authorList>
            <consortium name="EnsemblPlants"/>
        </authorList>
    </citation>
    <scope>IDENTIFICATION</scope>
</reference>
<dbReference type="Proteomes" id="UP000596661">
    <property type="component" value="Chromosome 3"/>
</dbReference>
<evidence type="ECO:0000313" key="2">
    <source>
        <dbReference type="EnsemblPlants" id="cds.evm.model.03.1511"/>
    </source>
</evidence>
<evidence type="ECO:0000256" key="1">
    <source>
        <dbReference type="SAM" id="MobiDB-lite"/>
    </source>
</evidence>
<keyword evidence="3" id="KW-1185">Reference proteome</keyword>